<reference evidence="2" key="1">
    <citation type="submission" date="2016-12" db="EMBL/GenBank/DDBJ databases">
        <title>Genome sequence of Streptomyces antioxidans MUSC 164.</title>
        <authorList>
            <person name="Lee L.-H."/>
            <person name="Ser H.-L."/>
        </authorList>
    </citation>
    <scope>NUCLEOTIDE SEQUENCE [LARGE SCALE GENOMIC DNA]</scope>
    <source>
        <strain evidence="2">MUSC 164</strain>
    </source>
</reference>
<feature type="compositionally biased region" description="Low complexity" evidence="1">
    <location>
        <begin position="27"/>
        <end position="44"/>
    </location>
</feature>
<evidence type="ECO:0000313" key="3">
    <source>
        <dbReference type="Proteomes" id="UP000033615"/>
    </source>
</evidence>
<proteinExistence type="predicted"/>
<accession>A0A1V4D1F2</accession>
<protein>
    <submittedName>
        <fullName evidence="2">Uncharacterized protein</fullName>
    </submittedName>
</protein>
<dbReference type="AlphaFoldDB" id="A0A1V4D1F2"/>
<feature type="region of interest" description="Disordered" evidence="1">
    <location>
        <begin position="1"/>
        <end position="137"/>
    </location>
</feature>
<keyword evidence="3" id="KW-1185">Reference proteome</keyword>
<organism evidence="2 3">
    <name type="scientific">Streptomyces antioxidans</name>
    <dbReference type="NCBI Taxonomy" id="1507734"/>
    <lineage>
        <taxon>Bacteria</taxon>
        <taxon>Bacillati</taxon>
        <taxon>Actinomycetota</taxon>
        <taxon>Actinomycetes</taxon>
        <taxon>Kitasatosporales</taxon>
        <taxon>Streptomycetaceae</taxon>
        <taxon>Streptomyces</taxon>
    </lineage>
</organism>
<sequence length="166" mass="17433">MRISTVPVRPTATVTRSDTTRQPPPVSGSSSARSSASGQGPSSAYDGSGSAPSQPQNTAPPVVTRTRSEDRANRTTPPPGSGSAPRTSPGTRASSVPRRGSPAASERRRRHAARSDRSPCAVQSTLNDRTSFSDRTRSRASILISLPLPTPGRDMVQLPFTCAPRT</sequence>
<feature type="compositionally biased region" description="Polar residues" evidence="1">
    <location>
        <begin position="50"/>
        <end position="59"/>
    </location>
</feature>
<feature type="compositionally biased region" description="Polar residues" evidence="1">
    <location>
        <begin position="84"/>
        <end position="94"/>
    </location>
</feature>
<feature type="compositionally biased region" description="Low complexity" evidence="1">
    <location>
        <begin position="1"/>
        <end position="16"/>
    </location>
</feature>
<dbReference type="EMBL" id="LAKD02000055">
    <property type="protein sequence ID" value="OPF76888.1"/>
    <property type="molecule type" value="Genomic_DNA"/>
</dbReference>
<evidence type="ECO:0000256" key="1">
    <source>
        <dbReference type="SAM" id="MobiDB-lite"/>
    </source>
</evidence>
<dbReference type="Proteomes" id="UP000033615">
    <property type="component" value="Unassembled WGS sequence"/>
</dbReference>
<name>A0A1V4D1F2_9ACTN</name>
<comment type="caution">
    <text evidence="2">The sequence shown here is derived from an EMBL/GenBank/DDBJ whole genome shotgun (WGS) entry which is preliminary data.</text>
</comment>
<gene>
    <name evidence="2" type="ORF">VT50_0222055</name>
</gene>
<evidence type="ECO:0000313" key="2">
    <source>
        <dbReference type="EMBL" id="OPF76888.1"/>
    </source>
</evidence>